<dbReference type="InterPro" id="IPR029050">
    <property type="entry name" value="Immunoprotect_excell_Ig-like"/>
</dbReference>
<evidence type="ECO:0000313" key="4">
    <source>
        <dbReference type="EMBL" id="AKB53708.1"/>
    </source>
</evidence>
<feature type="domain" description="DUF4352" evidence="3">
    <location>
        <begin position="99"/>
        <end position="197"/>
    </location>
</feature>
<evidence type="ECO:0000259" key="3">
    <source>
        <dbReference type="Pfam" id="PF11611"/>
    </source>
</evidence>
<name>A0A0E3QRC0_METBA</name>
<reference evidence="4 5" key="1">
    <citation type="submission" date="2014-07" db="EMBL/GenBank/DDBJ databases">
        <title>Methanogenic archaea and the global carbon cycle.</title>
        <authorList>
            <person name="Henriksen J.R."/>
            <person name="Luke J."/>
            <person name="Reinhart S."/>
            <person name="Benedict M.N."/>
            <person name="Youngblut N.D."/>
            <person name="Metcalf M.E."/>
            <person name="Whitaker R.J."/>
            <person name="Metcalf W.W."/>
        </authorList>
    </citation>
    <scope>NUCLEOTIDE SEQUENCE [LARGE SCALE GENOMIC DNA]</scope>
    <source>
        <strain evidence="4 5">MS</strain>
    </source>
</reference>
<dbReference type="Proteomes" id="UP000033033">
    <property type="component" value="Chromosome"/>
</dbReference>
<accession>A0A0E3QRC0</accession>
<dbReference type="InterPro" id="IPR029051">
    <property type="entry name" value="DUF4352"/>
</dbReference>
<dbReference type="EMBL" id="CP009528">
    <property type="protein sequence ID" value="AKB53708.1"/>
    <property type="molecule type" value="Genomic_DNA"/>
</dbReference>
<evidence type="ECO:0000256" key="2">
    <source>
        <dbReference type="SAM" id="MobiDB-lite"/>
    </source>
</evidence>
<dbReference type="RefSeq" id="WP_052712680.1">
    <property type="nucleotide sequence ID" value="NZ_CP009528.1"/>
</dbReference>
<proteinExistence type="predicted"/>
<gene>
    <name evidence="4" type="ORF">MSBRM_0710</name>
</gene>
<evidence type="ECO:0000313" key="5">
    <source>
        <dbReference type="Proteomes" id="UP000033033"/>
    </source>
</evidence>
<keyword evidence="5" id="KW-1185">Reference proteome</keyword>
<dbReference type="KEGG" id="mby:MSBRM_0710"/>
<protein>
    <recommendedName>
        <fullName evidence="3">DUF4352 domain-containing protein</fullName>
    </recommendedName>
</protein>
<dbReference type="PROSITE" id="PS51257">
    <property type="entry name" value="PROKAR_LIPOPROTEIN"/>
    <property type="match status" value="1"/>
</dbReference>
<keyword evidence="1" id="KW-0732">Signal</keyword>
<dbReference type="AlphaFoldDB" id="A0A0E3QRC0"/>
<evidence type="ECO:0000256" key="1">
    <source>
        <dbReference type="ARBA" id="ARBA00022729"/>
    </source>
</evidence>
<dbReference type="Gene3D" id="2.60.40.1240">
    <property type="match status" value="1"/>
</dbReference>
<sequence length="207" mass="22399">MKKITIFSILIISLATVVAAGCASDTAGNGVQDVKTDENIEDNASQDQVTQSEQTASVKGSFNNPATTGETVVIEATGQSYEVSVTEVQRGEKANYIVKNENEFNENPASGYEYLLVKTKVTYTKGEGPENLGSTEFKVFCDGVECTESWVVLPNDYIKFDSGDVMPGATKEGWIAYTVPTGKEAILSFQPNMFDENTAYISLGIIQ</sequence>
<organism evidence="4 5">
    <name type="scientific">Methanosarcina barkeri MS</name>
    <dbReference type="NCBI Taxonomy" id="1434108"/>
    <lineage>
        <taxon>Archaea</taxon>
        <taxon>Methanobacteriati</taxon>
        <taxon>Methanobacteriota</taxon>
        <taxon>Stenosarchaea group</taxon>
        <taxon>Methanomicrobia</taxon>
        <taxon>Methanosarcinales</taxon>
        <taxon>Methanosarcinaceae</taxon>
        <taxon>Methanosarcina</taxon>
    </lineage>
</organism>
<dbReference type="HOGENOM" id="CLU_101662_0_0_2"/>
<dbReference type="GeneID" id="25418166"/>
<dbReference type="Pfam" id="PF11611">
    <property type="entry name" value="DUF4352"/>
    <property type="match status" value="1"/>
</dbReference>
<dbReference type="PATRIC" id="fig|1434108.4.peg.856"/>
<feature type="region of interest" description="Disordered" evidence="2">
    <location>
        <begin position="41"/>
        <end position="64"/>
    </location>
</feature>
<feature type="compositionally biased region" description="Polar residues" evidence="2">
    <location>
        <begin position="42"/>
        <end position="64"/>
    </location>
</feature>